<dbReference type="AlphaFoldDB" id="A0A918EB02"/>
<dbReference type="EMBL" id="BMRG01000001">
    <property type="protein sequence ID" value="GGP37721.1"/>
    <property type="molecule type" value="Genomic_DNA"/>
</dbReference>
<evidence type="ECO:0000256" key="2">
    <source>
        <dbReference type="ARBA" id="ARBA00022670"/>
    </source>
</evidence>
<organism evidence="6 7">
    <name type="scientific">Saccharothrix coeruleofusca</name>
    <dbReference type="NCBI Taxonomy" id="33919"/>
    <lineage>
        <taxon>Bacteria</taxon>
        <taxon>Bacillati</taxon>
        <taxon>Actinomycetota</taxon>
        <taxon>Actinomycetes</taxon>
        <taxon>Pseudonocardiales</taxon>
        <taxon>Pseudonocardiaceae</taxon>
        <taxon>Saccharothrix</taxon>
    </lineage>
</organism>
<dbReference type="CDD" id="cd07023">
    <property type="entry name" value="S49_Sppa_N_C"/>
    <property type="match status" value="1"/>
</dbReference>
<keyword evidence="4" id="KW-0720">Serine protease</keyword>
<keyword evidence="7" id="KW-1185">Reference proteome</keyword>
<dbReference type="Proteomes" id="UP000639606">
    <property type="component" value="Unassembled WGS sequence"/>
</dbReference>
<name>A0A918EB02_9PSEU</name>
<reference evidence="6" key="2">
    <citation type="submission" date="2020-09" db="EMBL/GenBank/DDBJ databases">
        <authorList>
            <person name="Sun Q."/>
            <person name="Ohkuma M."/>
        </authorList>
    </citation>
    <scope>NUCLEOTIDE SEQUENCE</scope>
    <source>
        <strain evidence="6">JCM 3313</strain>
    </source>
</reference>
<accession>A0A918EB02</accession>
<evidence type="ECO:0000256" key="4">
    <source>
        <dbReference type="ARBA" id="ARBA00022825"/>
    </source>
</evidence>
<dbReference type="Pfam" id="PF01343">
    <property type="entry name" value="Peptidase_S49"/>
    <property type="match status" value="1"/>
</dbReference>
<keyword evidence="3" id="KW-0378">Hydrolase</keyword>
<dbReference type="InterPro" id="IPR029045">
    <property type="entry name" value="ClpP/crotonase-like_dom_sf"/>
</dbReference>
<dbReference type="GO" id="GO:0006508">
    <property type="term" value="P:proteolysis"/>
    <property type="evidence" value="ECO:0007669"/>
    <property type="project" value="UniProtKB-KW"/>
</dbReference>
<protein>
    <submittedName>
        <fullName evidence="6">Serine protease</fullName>
    </submittedName>
</protein>
<dbReference type="PANTHER" id="PTHR42987">
    <property type="entry name" value="PEPTIDASE S49"/>
    <property type="match status" value="1"/>
</dbReference>
<proteinExistence type="inferred from homology"/>
<keyword evidence="2 6" id="KW-0645">Protease</keyword>
<evidence type="ECO:0000313" key="7">
    <source>
        <dbReference type="Proteomes" id="UP000639606"/>
    </source>
</evidence>
<dbReference type="SUPFAM" id="SSF52096">
    <property type="entry name" value="ClpP/crotonase"/>
    <property type="match status" value="1"/>
</dbReference>
<dbReference type="Gene3D" id="3.90.226.10">
    <property type="entry name" value="2-enoyl-CoA Hydratase, Chain A, domain 1"/>
    <property type="match status" value="1"/>
</dbReference>
<dbReference type="GO" id="GO:0008236">
    <property type="term" value="F:serine-type peptidase activity"/>
    <property type="evidence" value="ECO:0007669"/>
    <property type="project" value="UniProtKB-KW"/>
</dbReference>
<reference evidence="6" key="1">
    <citation type="journal article" date="2014" name="Int. J. Syst. Evol. Microbiol.">
        <title>Complete genome sequence of Corynebacterium casei LMG S-19264T (=DSM 44701T), isolated from a smear-ripened cheese.</title>
        <authorList>
            <consortium name="US DOE Joint Genome Institute (JGI-PGF)"/>
            <person name="Walter F."/>
            <person name="Albersmeier A."/>
            <person name="Kalinowski J."/>
            <person name="Ruckert C."/>
        </authorList>
    </citation>
    <scope>NUCLEOTIDE SEQUENCE</scope>
    <source>
        <strain evidence="6">JCM 3313</strain>
    </source>
</reference>
<sequence length="292" mass="31452">MVECMSVTDKIAARLPKIVSERSERGPVVAAVRLHGVITPTPTPMARNTISVQTVETALTRAFDHDRLVAVALLINSPGGAPTQSALIAERVRELAAKKRVPVLAFCEDLAASGGYWLACAADEIYAHGTSLVGSIGVVSAGFGLNGLLERYGVERRVHTAGDHKVRLDPFSPEKPEDVEWLKGLQVQLHEQFAAWVRERRGDKLVGTDDELFNGEIWTGAKAAELGLVDGIGTLRGVVAKRYPDAEIAVAEPRKPLLARLGLAGATTRSGDFFAEGLAALEERARWSRFGL</sequence>
<dbReference type="Gene3D" id="6.20.330.10">
    <property type="match status" value="1"/>
</dbReference>
<comment type="caution">
    <text evidence="6">The sequence shown here is derived from an EMBL/GenBank/DDBJ whole genome shotgun (WGS) entry which is preliminary data.</text>
</comment>
<dbReference type="PANTHER" id="PTHR42987:SF8">
    <property type="entry name" value="PROTEINASE"/>
    <property type="match status" value="1"/>
</dbReference>
<evidence type="ECO:0000259" key="5">
    <source>
        <dbReference type="Pfam" id="PF01343"/>
    </source>
</evidence>
<evidence type="ECO:0000256" key="1">
    <source>
        <dbReference type="ARBA" id="ARBA00008683"/>
    </source>
</evidence>
<gene>
    <name evidence="6" type="primary">sohB</name>
    <name evidence="6" type="ORF">GCM10010185_06360</name>
</gene>
<evidence type="ECO:0000256" key="3">
    <source>
        <dbReference type="ARBA" id="ARBA00022801"/>
    </source>
</evidence>
<feature type="domain" description="Peptidase S49" evidence="5">
    <location>
        <begin position="98"/>
        <end position="241"/>
    </location>
</feature>
<dbReference type="InterPro" id="IPR047272">
    <property type="entry name" value="S49_SppA_C"/>
</dbReference>
<comment type="similarity">
    <text evidence="1">Belongs to the peptidase S49 family.</text>
</comment>
<evidence type="ECO:0000313" key="6">
    <source>
        <dbReference type="EMBL" id="GGP37721.1"/>
    </source>
</evidence>
<dbReference type="InterPro" id="IPR002142">
    <property type="entry name" value="Peptidase_S49"/>
</dbReference>